<dbReference type="OrthoDB" id="37438at10239"/>
<evidence type="ECO:0000313" key="1">
    <source>
        <dbReference type="EMBL" id="AIW03345.1"/>
    </source>
</evidence>
<organism evidence="1 2">
    <name type="scientific">Bacillus phage Mater</name>
    <dbReference type="NCBI Taxonomy" id="1540090"/>
    <lineage>
        <taxon>Viruses</taxon>
        <taxon>Duplodnaviria</taxon>
        <taxon>Heunggongvirae</taxon>
        <taxon>Uroviricota</taxon>
        <taxon>Caudoviricetes</taxon>
        <taxon>Herelleviridae</taxon>
        <taxon>Bastillevirinae</taxon>
        <taxon>Matervirus</taxon>
        <taxon>Matervirus mater</taxon>
    </lineage>
</organism>
<dbReference type="RefSeq" id="YP_009151147.1">
    <property type="nucleotide sequence ID" value="NC_027366.1"/>
</dbReference>
<dbReference type="KEGG" id="vg:24607093"/>
<dbReference type="Proteomes" id="UP000030206">
    <property type="component" value="Segment"/>
</dbReference>
<sequence>MRPEKCGICNEEVPVHHCALYKREEDQSLTTYHMRHEGQLKDLKPCSDCGHHRLLCDECKELE</sequence>
<accession>A0A0A0RMQ1</accession>
<protein>
    <submittedName>
        <fullName evidence="1">Uncharacterized protein</fullName>
    </submittedName>
</protein>
<dbReference type="EMBL" id="KM236245">
    <property type="protein sequence ID" value="AIW03345.1"/>
    <property type="molecule type" value="Genomic_DNA"/>
</dbReference>
<proteinExistence type="predicted"/>
<dbReference type="GeneID" id="24607093"/>
<keyword evidence="2" id="KW-1185">Reference proteome</keyword>
<evidence type="ECO:0000313" key="2">
    <source>
        <dbReference type="Proteomes" id="UP000030206"/>
    </source>
</evidence>
<name>A0A0A0RMQ1_9CAUD</name>
<reference evidence="1 2" key="1">
    <citation type="submission" date="2014-07" db="EMBL/GenBank/DDBJ databases">
        <title>Complete Genome of Bacillus megaterium Myophage Mater.</title>
        <authorList>
            <person name="Lancaster J.C."/>
            <person name="Hodde M.K."/>
            <person name="Hernandez A.C."/>
            <person name="Everett G.F.K."/>
        </authorList>
    </citation>
    <scope>NUCLEOTIDE SEQUENCE [LARGE SCALE GENOMIC DNA]</scope>
</reference>
<gene>
    <name evidence="1" type="ORF">CPT_Mater188</name>
</gene>